<dbReference type="PROSITE" id="PS50928">
    <property type="entry name" value="ABC_TM1"/>
    <property type="match status" value="1"/>
</dbReference>
<dbReference type="CDD" id="cd06261">
    <property type="entry name" value="TM_PBP2"/>
    <property type="match status" value="1"/>
</dbReference>
<feature type="transmembrane region" description="Helical" evidence="7">
    <location>
        <begin position="87"/>
        <end position="109"/>
    </location>
</feature>
<evidence type="ECO:0000256" key="4">
    <source>
        <dbReference type="ARBA" id="ARBA00022692"/>
    </source>
</evidence>
<evidence type="ECO:0000256" key="1">
    <source>
        <dbReference type="ARBA" id="ARBA00004651"/>
    </source>
</evidence>
<keyword evidence="5 7" id="KW-1133">Transmembrane helix</keyword>
<gene>
    <name evidence="9" type="ORF">GCM10023191_012970</name>
</gene>
<dbReference type="SUPFAM" id="SSF161098">
    <property type="entry name" value="MetI-like"/>
    <property type="match status" value="1"/>
</dbReference>
<comment type="subcellular location">
    <subcellularLocation>
        <location evidence="1 7">Cell membrane</location>
        <topology evidence="1 7">Multi-pass membrane protein</topology>
    </subcellularLocation>
</comment>
<name>A0ABP8PGW5_9ACTN</name>
<comment type="caution">
    <text evidence="9">The sequence shown here is derived from an EMBL/GenBank/DDBJ whole genome shotgun (WGS) entry which is preliminary data.</text>
</comment>
<dbReference type="RefSeq" id="WP_345458612.1">
    <property type="nucleotide sequence ID" value="NZ_BAABHF010000010.1"/>
</dbReference>
<keyword evidence="3" id="KW-1003">Cell membrane</keyword>
<dbReference type="InterPro" id="IPR035906">
    <property type="entry name" value="MetI-like_sf"/>
</dbReference>
<proteinExistence type="inferred from homology"/>
<feature type="transmembrane region" description="Helical" evidence="7">
    <location>
        <begin position="28"/>
        <end position="48"/>
    </location>
</feature>
<dbReference type="InterPro" id="IPR000515">
    <property type="entry name" value="MetI-like"/>
</dbReference>
<evidence type="ECO:0000256" key="5">
    <source>
        <dbReference type="ARBA" id="ARBA00022989"/>
    </source>
</evidence>
<protein>
    <submittedName>
        <fullName evidence="9">ABC transporter permease</fullName>
    </submittedName>
</protein>
<dbReference type="PANTHER" id="PTHR30151:SF0">
    <property type="entry name" value="ABC TRANSPORTER PERMEASE PROTEIN MJ0413-RELATED"/>
    <property type="match status" value="1"/>
</dbReference>
<organism evidence="9 10">
    <name type="scientific">Actinoallomurus oryzae</name>
    <dbReference type="NCBI Taxonomy" id="502180"/>
    <lineage>
        <taxon>Bacteria</taxon>
        <taxon>Bacillati</taxon>
        <taxon>Actinomycetota</taxon>
        <taxon>Actinomycetes</taxon>
        <taxon>Streptosporangiales</taxon>
        <taxon>Thermomonosporaceae</taxon>
        <taxon>Actinoallomurus</taxon>
    </lineage>
</organism>
<evidence type="ECO:0000313" key="9">
    <source>
        <dbReference type="EMBL" id="GAA4486551.1"/>
    </source>
</evidence>
<feature type="transmembrane region" description="Helical" evidence="7">
    <location>
        <begin position="121"/>
        <end position="140"/>
    </location>
</feature>
<evidence type="ECO:0000256" key="2">
    <source>
        <dbReference type="ARBA" id="ARBA00022448"/>
    </source>
</evidence>
<evidence type="ECO:0000259" key="8">
    <source>
        <dbReference type="PROSITE" id="PS50928"/>
    </source>
</evidence>
<keyword evidence="6 7" id="KW-0472">Membrane</keyword>
<comment type="similarity">
    <text evidence="7">Belongs to the binding-protein-dependent transport system permease family.</text>
</comment>
<dbReference type="Pfam" id="PF00528">
    <property type="entry name" value="BPD_transp_1"/>
    <property type="match status" value="1"/>
</dbReference>
<accession>A0ABP8PGW5</accession>
<evidence type="ECO:0000313" key="10">
    <source>
        <dbReference type="Proteomes" id="UP001500503"/>
    </source>
</evidence>
<dbReference type="EMBL" id="BAABHF010000010">
    <property type="protein sequence ID" value="GAA4486551.1"/>
    <property type="molecule type" value="Genomic_DNA"/>
</dbReference>
<evidence type="ECO:0000256" key="7">
    <source>
        <dbReference type="RuleBase" id="RU363032"/>
    </source>
</evidence>
<feature type="transmembrane region" description="Helical" evidence="7">
    <location>
        <begin position="146"/>
        <end position="168"/>
    </location>
</feature>
<feature type="transmembrane region" description="Helical" evidence="7">
    <location>
        <begin position="211"/>
        <end position="233"/>
    </location>
</feature>
<keyword evidence="10" id="KW-1185">Reference proteome</keyword>
<feature type="transmembrane region" description="Helical" evidence="7">
    <location>
        <begin position="239"/>
        <end position="260"/>
    </location>
</feature>
<keyword evidence="4 7" id="KW-0812">Transmembrane</keyword>
<evidence type="ECO:0000256" key="6">
    <source>
        <dbReference type="ARBA" id="ARBA00023136"/>
    </source>
</evidence>
<dbReference type="Proteomes" id="UP001500503">
    <property type="component" value="Unassembled WGS sequence"/>
</dbReference>
<keyword evidence="2 7" id="KW-0813">Transport</keyword>
<sequence>MTTVDTVEQADTAPRVRGRRSGVASGRIRTVGMYLISIAIGVGIWQLVAMQYGSALVASPAQTITAAKELASDGTLLNSVIASSRRILIGWGLGLVVGVPVGLLMGRLTVIRQLLDPYIEFFRFIPPVAFVTLAVVWLGIGESSKVVLIFYTSVFIVTLNTIAGVLSVNESKLRAATSLGANRWQVMRSVVLPATVPHIITGARLAMGNSFLTIVSAEIVAAQVGLGALIWTSRNYGRIDWVFVGIITLGILGFVFDRVLRVVSTRVLRRYGVKL</sequence>
<feature type="domain" description="ABC transmembrane type-1" evidence="8">
    <location>
        <begin position="80"/>
        <end position="264"/>
    </location>
</feature>
<dbReference type="Gene3D" id="1.10.3720.10">
    <property type="entry name" value="MetI-like"/>
    <property type="match status" value="1"/>
</dbReference>
<reference evidence="10" key="1">
    <citation type="journal article" date="2019" name="Int. J. Syst. Evol. Microbiol.">
        <title>The Global Catalogue of Microorganisms (GCM) 10K type strain sequencing project: providing services to taxonomists for standard genome sequencing and annotation.</title>
        <authorList>
            <consortium name="The Broad Institute Genomics Platform"/>
            <consortium name="The Broad Institute Genome Sequencing Center for Infectious Disease"/>
            <person name="Wu L."/>
            <person name="Ma J."/>
        </authorList>
    </citation>
    <scope>NUCLEOTIDE SEQUENCE [LARGE SCALE GENOMIC DNA]</scope>
    <source>
        <strain evidence="10">JCM 17933</strain>
    </source>
</reference>
<evidence type="ECO:0000256" key="3">
    <source>
        <dbReference type="ARBA" id="ARBA00022475"/>
    </source>
</evidence>
<dbReference type="PANTHER" id="PTHR30151">
    <property type="entry name" value="ALKANE SULFONATE ABC TRANSPORTER-RELATED, MEMBRANE SUBUNIT"/>
    <property type="match status" value="1"/>
</dbReference>